<gene>
    <name evidence="7" type="ORF">OP8BY_1662</name>
</gene>
<feature type="transmembrane region" description="Helical" evidence="6">
    <location>
        <begin position="159"/>
        <end position="183"/>
    </location>
</feature>
<sequence>MNNKNRKKLTRIILTVLGFALLAILIYRVGPAEVWNHIRQVGYYFILTCSIALAWLFLQSVAWALVQGAFQPVPFWLLFKARIMAEGVTTLVPMSANVGGEAARAVIIRAHCPLREGIPGILFDKTLESFASLVFLASGLFISVGYLKIPEKYKTEALIVLAFITVVITVMIILQLKGLYGILRWLARVFPRGRQWLLEKEEILRQFDRNMRTLFRHSKMKLTAAFLLHLASRWLGVLEVYVIFRALGWPAPLVRVLFISVFVVIINTAFFLIPGQWGAAEGASLLAATTVGYPAAVGLSLGLVRRARKVVYALVTVILMTTGKQKLRLSAARMDSGEKADCAGKDQPAPGS</sequence>
<proteinExistence type="predicted"/>
<evidence type="ECO:0000256" key="1">
    <source>
        <dbReference type="ARBA" id="ARBA00004651"/>
    </source>
</evidence>
<evidence type="ECO:0000256" key="2">
    <source>
        <dbReference type="ARBA" id="ARBA00022475"/>
    </source>
</evidence>
<dbReference type="GO" id="GO:0005886">
    <property type="term" value="C:plasma membrane"/>
    <property type="evidence" value="ECO:0007669"/>
    <property type="project" value="UniProtKB-SubCell"/>
</dbReference>
<keyword evidence="4 6" id="KW-1133">Transmembrane helix</keyword>
<evidence type="ECO:0000256" key="5">
    <source>
        <dbReference type="ARBA" id="ARBA00023136"/>
    </source>
</evidence>
<feature type="transmembrane region" description="Helical" evidence="6">
    <location>
        <begin position="285"/>
        <end position="304"/>
    </location>
</feature>
<comment type="subcellular location">
    <subcellularLocation>
        <location evidence="1">Cell membrane</location>
        <topology evidence="1">Multi-pass membrane protein</topology>
    </subcellularLocation>
</comment>
<accession>A0A3E2BP44</accession>
<feature type="transmembrane region" description="Helical" evidence="6">
    <location>
        <begin position="12"/>
        <end position="30"/>
    </location>
</feature>
<evidence type="ECO:0000256" key="3">
    <source>
        <dbReference type="ARBA" id="ARBA00022692"/>
    </source>
</evidence>
<name>A0A3E2BP44_9BACT</name>
<dbReference type="Pfam" id="PF03706">
    <property type="entry name" value="LPG_synthase_TM"/>
    <property type="match status" value="1"/>
</dbReference>
<dbReference type="EMBL" id="QUAH01000003">
    <property type="protein sequence ID" value="RFT16484.1"/>
    <property type="molecule type" value="Genomic_DNA"/>
</dbReference>
<dbReference type="AlphaFoldDB" id="A0A3E2BP44"/>
<comment type="caution">
    <text evidence="7">The sequence shown here is derived from an EMBL/GenBank/DDBJ whole genome shotgun (WGS) entry which is preliminary data.</text>
</comment>
<keyword evidence="2" id="KW-1003">Cell membrane</keyword>
<feature type="transmembrane region" description="Helical" evidence="6">
    <location>
        <begin position="222"/>
        <end position="244"/>
    </location>
</feature>
<keyword evidence="5 6" id="KW-0472">Membrane</keyword>
<feature type="transmembrane region" description="Helical" evidence="6">
    <location>
        <begin position="42"/>
        <end position="66"/>
    </location>
</feature>
<protein>
    <submittedName>
        <fullName evidence="7">Putative integral membrane protein</fullName>
    </submittedName>
</protein>
<evidence type="ECO:0000313" key="8">
    <source>
        <dbReference type="Proteomes" id="UP000257323"/>
    </source>
</evidence>
<feature type="transmembrane region" description="Helical" evidence="6">
    <location>
        <begin position="130"/>
        <end position="147"/>
    </location>
</feature>
<feature type="transmembrane region" description="Helical" evidence="6">
    <location>
        <begin position="256"/>
        <end position="273"/>
    </location>
</feature>
<keyword evidence="3 6" id="KW-0812">Transmembrane</keyword>
<evidence type="ECO:0000313" key="7">
    <source>
        <dbReference type="EMBL" id="RFT16484.1"/>
    </source>
</evidence>
<dbReference type="PANTHER" id="PTHR40277">
    <property type="entry name" value="BLL5419 PROTEIN"/>
    <property type="match status" value="1"/>
</dbReference>
<dbReference type="Proteomes" id="UP000257323">
    <property type="component" value="Unassembled WGS sequence"/>
</dbReference>
<reference evidence="7 8" key="1">
    <citation type="submission" date="2018-08" db="EMBL/GenBank/DDBJ databases">
        <title>Genome analysis of the thermophilic bacterium of the candidate phylum Aminicenantes from deep subsurface aquifer revealed its physiology and ecological role.</title>
        <authorList>
            <person name="Kadnikov V.V."/>
            <person name="Mardanov A.V."/>
            <person name="Beletsky A.V."/>
            <person name="Karnachuk O.V."/>
            <person name="Ravin N.V."/>
        </authorList>
    </citation>
    <scope>NUCLEOTIDE SEQUENCE [LARGE SCALE GENOMIC DNA]</scope>
    <source>
        <strain evidence="7">BY38</strain>
    </source>
</reference>
<dbReference type="PANTHER" id="PTHR40277:SF1">
    <property type="entry name" value="BLL5419 PROTEIN"/>
    <property type="match status" value="1"/>
</dbReference>
<dbReference type="InterPro" id="IPR022791">
    <property type="entry name" value="L-PG_synthase/AglD"/>
</dbReference>
<organism evidence="7 8">
    <name type="scientific">Candidatus Saccharicenans subterraneus</name>
    <dbReference type="NCBI Taxonomy" id="2508984"/>
    <lineage>
        <taxon>Bacteria</taxon>
        <taxon>Candidatus Aminicenantota</taxon>
        <taxon>Candidatus Aminicenantia</taxon>
        <taxon>Candidatus Aminicenantales</taxon>
        <taxon>Candidatus Saccharicenantaceae</taxon>
        <taxon>Candidatus Saccharicenans</taxon>
    </lineage>
</organism>
<evidence type="ECO:0000256" key="6">
    <source>
        <dbReference type="SAM" id="Phobius"/>
    </source>
</evidence>
<evidence type="ECO:0000256" key="4">
    <source>
        <dbReference type="ARBA" id="ARBA00022989"/>
    </source>
</evidence>
<dbReference type="NCBIfam" id="TIGR00374">
    <property type="entry name" value="flippase-like domain"/>
    <property type="match status" value="1"/>
</dbReference>